<feature type="transmembrane region" description="Helical" evidence="9">
    <location>
        <begin position="334"/>
        <end position="352"/>
    </location>
</feature>
<keyword evidence="11" id="KW-1185">Reference proteome</keyword>
<sequence length="360" mass="36503">MRGTVTATRGPGERHTPASAAAAPGTGDRTLRRRPLWLALCLVLLALSCAASLLVGSARLPAATVWAALVSPDQGIDHLTVLSLRVPRTVLGLLTGAALGVAGALAQALTRNPLADPGILGVNSGAAFAITVGVAAFGVTRLDQYLWWGLTGALGATVLVYAVAARGPGGATPLRLTLVGVALGAVFAGAASALSLLDPQAFDRMRYWGAGTLADRPDGTVETIVPFVVAGLVLALALVRPLNALALGDELAHAVGARVALTRVLGVAAITLLCGSATAAVGPIGFVGLMVPHAVRLATGPDQRWILPFTLVLAPVLVLVSDVLGRLVVWPAELQVGVITALFGAPVLILLVRRAKTGAL</sequence>
<keyword evidence="3" id="KW-0813">Transport</keyword>
<keyword evidence="5 9" id="KW-0812">Transmembrane</keyword>
<reference evidence="10" key="1">
    <citation type="submission" date="2022-06" db="EMBL/GenBank/DDBJ databases">
        <authorList>
            <person name="Ping M."/>
        </authorList>
    </citation>
    <scope>NUCLEOTIDE SEQUENCE</scope>
    <source>
        <strain evidence="10">JCM11759T</strain>
    </source>
</reference>
<dbReference type="Proteomes" id="UP001055940">
    <property type="component" value="Chromosome"/>
</dbReference>
<dbReference type="InterPro" id="IPR000522">
    <property type="entry name" value="ABC_transptr_permease_BtuC"/>
</dbReference>
<evidence type="ECO:0000256" key="1">
    <source>
        <dbReference type="ARBA" id="ARBA00004651"/>
    </source>
</evidence>
<evidence type="ECO:0000256" key="9">
    <source>
        <dbReference type="SAM" id="Phobius"/>
    </source>
</evidence>
<feature type="transmembrane region" description="Helical" evidence="9">
    <location>
        <begin position="176"/>
        <end position="197"/>
    </location>
</feature>
<feature type="transmembrane region" description="Helical" evidence="9">
    <location>
        <begin position="145"/>
        <end position="164"/>
    </location>
</feature>
<protein>
    <submittedName>
        <fullName evidence="10">Iron chelate uptake ABC transporter family permease subunit</fullName>
    </submittedName>
</protein>
<comment type="similarity">
    <text evidence="2">Belongs to the binding-protein-dependent transport system permease family. FecCD subfamily.</text>
</comment>
<evidence type="ECO:0000256" key="2">
    <source>
        <dbReference type="ARBA" id="ARBA00007935"/>
    </source>
</evidence>
<organism evidence="10 11">
    <name type="scientific">Nocardiopsis exhalans</name>
    <dbReference type="NCBI Taxonomy" id="163604"/>
    <lineage>
        <taxon>Bacteria</taxon>
        <taxon>Bacillati</taxon>
        <taxon>Actinomycetota</taxon>
        <taxon>Actinomycetes</taxon>
        <taxon>Streptosporangiales</taxon>
        <taxon>Nocardiopsidaceae</taxon>
        <taxon>Nocardiopsis</taxon>
    </lineage>
</organism>
<evidence type="ECO:0000256" key="7">
    <source>
        <dbReference type="ARBA" id="ARBA00023136"/>
    </source>
</evidence>
<name>A0ABY5D061_9ACTN</name>
<dbReference type="CDD" id="cd06550">
    <property type="entry name" value="TM_ABC_iron-siderophores_like"/>
    <property type="match status" value="1"/>
</dbReference>
<evidence type="ECO:0000256" key="6">
    <source>
        <dbReference type="ARBA" id="ARBA00022989"/>
    </source>
</evidence>
<dbReference type="PANTHER" id="PTHR30472:SF1">
    <property type="entry name" value="FE(3+) DICITRATE TRANSPORT SYSTEM PERMEASE PROTEIN FECC-RELATED"/>
    <property type="match status" value="1"/>
</dbReference>
<evidence type="ECO:0000256" key="8">
    <source>
        <dbReference type="SAM" id="MobiDB-lite"/>
    </source>
</evidence>
<evidence type="ECO:0000313" key="10">
    <source>
        <dbReference type="EMBL" id="USY17265.1"/>
    </source>
</evidence>
<gene>
    <name evidence="10" type="ORF">NE857_18100</name>
</gene>
<feature type="transmembrane region" description="Helical" evidence="9">
    <location>
        <begin position="223"/>
        <end position="239"/>
    </location>
</feature>
<comment type="subcellular location">
    <subcellularLocation>
        <location evidence="1">Cell membrane</location>
        <topology evidence="1">Multi-pass membrane protein</topology>
    </subcellularLocation>
</comment>
<keyword evidence="4" id="KW-1003">Cell membrane</keyword>
<accession>A0ABY5D061</accession>
<feature type="transmembrane region" description="Helical" evidence="9">
    <location>
        <begin position="118"/>
        <end position="139"/>
    </location>
</feature>
<evidence type="ECO:0000256" key="4">
    <source>
        <dbReference type="ARBA" id="ARBA00022475"/>
    </source>
</evidence>
<evidence type="ECO:0000256" key="5">
    <source>
        <dbReference type="ARBA" id="ARBA00022692"/>
    </source>
</evidence>
<evidence type="ECO:0000313" key="11">
    <source>
        <dbReference type="Proteomes" id="UP001055940"/>
    </source>
</evidence>
<feature type="transmembrane region" description="Helical" evidence="9">
    <location>
        <begin position="305"/>
        <end position="328"/>
    </location>
</feature>
<feature type="region of interest" description="Disordered" evidence="8">
    <location>
        <begin position="1"/>
        <end position="27"/>
    </location>
</feature>
<evidence type="ECO:0000256" key="3">
    <source>
        <dbReference type="ARBA" id="ARBA00022448"/>
    </source>
</evidence>
<proteinExistence type="inferred from homology"/>
<keyword evidence="7 9" id="KW-0472">Membrane</keyword>
<dbReference type="EMBL" id="CP099837">
    <property type="protein sequence ID" value="USY17265.1"/>
    <property type="molecule type" value="Genomic_DNA"/>
</dbReference>
<dbReference type="SUPFAM" id="SSF81345">
    <property type="entry name" value="ABC transporter involved in vitamin B12 uptake, BtuC"/>
    <property type="match status" value="1"/>
</dbReference>
<dbReference type="RefSeq" id="WP_254416843.1">
    <property type="nucleotide sequence ID" value="NZ_BAAAJB010000003.1"/>
</dbReference>
<dbReference type="Gene3D" id="1.10.3470.10">
    <property type="entry name" value="ABC transporter involved in vitamin B12 uptake, BtuC"/>
    <property type="match status" value="1"/>
</dbReference>
<dbReference type="Pfam" id="PF01032">
    <property type="entry name" value="FecCD"/>
    <property type="match status" value="1"/>
</dbReference>
<keyword evidence="6 9" id="KW-1133">Transmembrane helix</keyword>
<dbReference type="InterPro" id="IPR037294">
    <property type="entry name" value="ABC_BtuC-like"/>
</dbReference>
<feature type="transmembrane region" description="Helical" evidence="9">
    <location>
        <begin position="36"/>
        <end position="69"/>
    </location>
</feature>
<dbReference type="PANTHER" id="PTHR30472">
    <property type="entry name" value="FERRIC ENTEROBACTIN TRANSPORT SYSTEM PERMEASE PROTEIN"/>
    <property type="match status" value="1"/>
</dbReference>